<feature type="compositionally biased region" description="Low complexity" evidence="1">
    <location>
        <begin position="193"/>
        <end position="215"/>
    </location>
</feature>
<organism evidence="2 3">
    <name type="scientific">Thalassomonas viridans</name>
    <dbReference type="NCBI Taxonomy" id="137584"/>
    <lineage>
        <taxon>Bacteria</taxon>
        <taxon>Pseudomonadati</taxon>
        <taxon>Pseudomonadota</taxon>
        <taxon>Gammaproteobacteria</taxon>
        <taxon>Alteromonadales</taxon>
        <taxon>Colwelliaceae</taxon>
        <taxon>Thalassomonas</taxon>
    </lineage>
</organism>
<protein>
    <submittedName>
        <fullName evidence="2">Uncharacterized protein</fullName>
    </submittedName>
</protein>
<name>A0AAF0C6W8_9GAMM</name>
<evidence type="ECO:0000313" key="2">
    <source>
        <dbReference type="EMBL" id="WDE04662.1"/>
    </source>
</evidence>
<reference evidence="2 3" key="2">
    <citation type="journal article" date="2022" name="Mar. Drugs">
        <title>Bioassay-Guided Fractionation Leads to the Detection of Cholic Acid Generated by the Rare Thalassomonas sp.</title>
        <authorList>
            <person name="Pheiffer F."/>
            <person name="Schneider Y.K."/>
            <person name="Hansen E.H."/>
            <person name="Andersen J.H."/>
            <person name="Isaksson J."/>
            <person name="Busche T."/>
            <person name="R C."/>
            <person name="Kalinowski J."/>
            <person name="Zyl L.V."/>
            <person name="Trindade M."/>
        </authorList>
    </citation>
    <scope>NUCLEOTIDE SEQUENCE [LARGE SCALE GENOMIC DNA]</scope>
    <source>
        <strain evidence="2 3">XOM25</strain>
    </source>
</reference>
<proteinExistence type="predicted"/>
<dbReference type="Proteomes" id="UP000032352">
    <property type="component" value="Chromosome"/>
</dbReference>
<evidence type="ECO:0000256" key="1">
    <source>
        <dbReference type="SAM" id="MobiDB-lite"/>
    </source>
</evidence>
<feature type="compositionally biased region" description="Low complexity" evidence="1">
    <location>
        <begin position="226"/>
        <end position="240"/>
    </location>
</feature>
<accession>A0AAF0C6W8</accession>
<gene>
    <name evidence="2" type="ORF">SG34_025585</name>
</gene>
<keyword evidence="3" id="KW-1185">Reference proteome</keyword>
<evidence type="ECO:0000313" key="3">
    <source>
        <dbReference type="Proteomes" id="UP000032352"/>
    </source>
</evidence>
<dbReference type="RefSeq" id="WP_044838302.1">
    <property type="nucleotide sequence ID" value="NZ_CP059733.1"/>
</dbReference>
<dbReference type="KEGG" id="tvd:SG34_025585"/>
<sequence>MKAPYFDKVANAVFFRGALHLINPDTNEPWENEQEALAFIAALPVEAEPLTPGIKITSVTGTGVDYSDGIIYTDAGELLTVDVEIQHQGVAIEGFNRVFRVPIDRDGQQGVKVLKLEVHDGVGRFVTKFDSGEFFINEQTINRRLAADEFIAMDKPLHIVVAEAPEVAEVPVEAVASEETPVSVQSSAPEQVAISAEESEATATTEMSAESSSEIIEVKTEVVASETAPAPKEAVAPVETSAQFEAETSEEAVITTESIATSDPEIAPATAETASPQ</sequence>
<dbReference type="EMBL" id="CP059733">
    <property type="protein sequence ID" value="WDE04662.1"/>
    <property type="molecule type" value="Genomic_DNA"/>
</dbReference>
<feature type="region of interest" description="Disordered" evidence="1">
    <location>
        <begin position="177"/>
        <end position="277"/>
    </location>
</feature>
<dbReference type="AlphaFoldDB" id="A0AAF0C6W8"/>
<reference evidence="2 3" key="1">
    <citation type="journal article" date="2015" name="Genome Announc.">
        <title>Draft Genome Sequences of Marine Isolates of Thalassomonas viridans and Thalassomonas actiniarum.</title>
        <authorList>
            <person name="Olonade I."/>
            <person name="van Zyl L.J."/>
            <person name="Trindade M."/>
        </authorList>
    </citation>
    <scope>NUCLEOTIDE SEQUENCE [LARGE SCALE GENOMIC DNA]</scope>
    <source>
        <strain evidence="2 3">XOM25</strain>
    </source>
</reference>